<evidence type="ECO:0000313" key="1">
    <source>
        <dbReference type="EMBL" id="MBO8482534.1"/>
    </source>
</evidence>
<accession>A0A940DPB9</accession>
<name>A0A940DPB9_9BACT</name>
<sequence>MESKDIEYLDRYETALTDRLLKLCSSLGMLDGVLLASDDIDSKWKEFAPEYMAEAVPNLGSFPEAAIGWAGYIGMAVAKWWDMDWGRHHSEKYEALHGPRGFDDMDDHIMQDILGYKPGSPEAGAITGLLLACTQQAISGIRHENIESQSVMAFHVFARTTRAMFRIGAAVQLKKDGYKFQKVRLDTVDRNGRPVS</sequence>
<gene>
    <name evidence="1" type="ORF">IAB75_00200</name>
</gene>
<evidence type="ECO:0000313" key="2">
    <source>
        <dbReference type="Proteomes" id="UP000725002"/>
    </source>
</evidence>
<organism evidence="1 2">
    <name type="scientific">Candidatus Cryptobacteroides avicola</name>
    <dbReference type="NCBI Taxonomy" id="2840757"/>
    <lineage>
        <taxon>Bacteria</taxon>
        <taxon>Pseudomonadati</taxon>
        <taxon>Bacteroidota</taxon>
        <taxon>Bacteroidia</taxon>
        <taxon>Bacteroidales</taxon>
        <taxon>Candidatus Cryptobacteroides</taxon>
    </lineage>
</organism>
<comment type="caution">
    <text evidence="1">The sequence shown here is derived from an EMBL/GenBank/DDBJ whole genome shotgun (WGS) entry which is preliminary data.</text>
</comment>
<reference evidence="1" key="2">
    <citation type="journal article" date="2021" name="PeerJ">
        <title>Extensive microbial diversity within the chicken gut microbiome revealed by metagenomics and culture.</title>
        <authorList>
            <person name="Gilroy R."/>
            <person name="Ravi A."/>
            <person name="Getino M."/>
            <person name="Pursley I."/>
            <person name="Horton D.L."/>
            <person name="Alikhan N.F."/>
            <person name="Baker D."/>
            <person name="Gharbi K."/>
            <person name="Hall N."/>
            <person name="Watson M."/>
            <person name="Adriaenssens E.M."/>
            <person name="Foster-Nyarko E."/>
            <person name="Jarju S."/>
            <person name="Secka A."/>
            <person name="Antonio M."/>
            <person name="Oren A."/>
            <person name="Chaudhuri R.R."/>
            <person name="La Ragione R."/>
            <person name="Hildebrand F."/>
            <person name="Pallen M.J."/>
        </authorList>
    </citation>
    <scope>NUCLEOTIDE SEQUENCE</scope>
    <source>
        <strain evidence="1">G3-8215</strain>
    </source>
</reference>
<dbReference type="AlphaFoldDB" id="A0A940DPB9"/>
<reference evidence="1" key="1">
    <citation type="submission" date="2020-10" db="EMBL/GenBank/DDBJ databases">
        <authorList>
            <person name="Gilroy R."/>
        </authorList>
    </citation>
    <scope>NUCLEOTIDE SEQUENCE</scope>
    <source>
        <strain evidence="1">G3-8215</strain>
    </source>
</reference>
<protein>
    <submittedName>
        <fullName evidence="1">Uncharacterized protein</fullName>
    </submittedName>
</protein>
<proteinExistence type="predicted"/>
<dbReference type="Proteomes" id="UP000725002">
    <property type="component" value="Unassembled WGS sequence"/>
</dbReference>
<dbReference type="EMBL" id="JADILV010000003">
    <property type="protein sequence ID" value="MBO8482534.1"/>
    <property type="molecule type" value="Genomic_DNA"/>
</dbReference>